<keyword evidence="3" id="KW-1185">Reference proteome</keyword>
<keyword evidence="1" id="KW-0732">Signal</keyword>
<sequence length="55" mass="6010">MYKFVLLLLLLISFEMTIAMPNLPFLDGRGVDPASVLIVAGNVSQEEEETATVVN</sequence>
<evidence type="ECO:0000313" key="2">
    <source>
        <dbReference type="EMBL" id="KAL0085441.1"/>
    </source>
</evidence>
<evidence type="ECO:0000313" key="3">
    <source>
        <dbReference type="Proteomes" id="UP001448207"/>
    </source>
</evidence>
<dbReference type="Proteomes" id="UP001448207">
    <property type="component" value="Unassembled WGS sequence"/>
</dbReference>
<gene>
    <name evidence="2" type="ORF">J3Q64DRAFT_1849120</name>
</gene>
<feature type="chain" id="PRO_5046263059" evidence="1">
    <location>
        <begin position="20"/>
        <end position="55"/>
    </location>
</feature>
<name>A0ABR3B0R6_PHYBL</name>
<proteinExistence type="predicted"/>
<protein>
    <submittedName>
        <fullName evidence="2">Uncharacterized protein</fullName>
    </submittedName>
</protein>
<dbReference type="EMBL" id="JBCLYO010000010">
    <property type="protein sequence ID" value="KAL0085441.1"/>
    <property type="molecule type" value="Genomic_DNA"/>
</dbReference>
<comment type="caution">
    <text evidence="2">The sequence shown here is derived from an EMBL/GenBank/DDBJ whole genome shotgun (WGS) entry which is preliminary data.</text>
</comment>
<feature type="signal peptide" evidence="1">
    <location>
        <begin position="1"/>
        <end position="19"/>
    </location>
</feature>
<reference evidence="2 3" key="1">
    <citation type="submission" date="2024-04" db="EMBL/GenBank/DDBJ databases">
        <title>Symmetric and asymmetric DNA N6-adenine methylation regulates different biological responses in Mucorales.</title>
        <authorList>
            <consortium name="Lawrence Berkeley National Laboratory"/>
            <person name="Lax C."/>
            <person name="Mondo S.J."/>
            <person name="Osorio-Concepcion M."/>
            <person name="Muszewska A."/>
            <person name="Corrochano-Luque M."/>
            <person name="Gutierrez G."/>
            <person name="Riley R."/>
            <person name="Lipzen A."/>
            <person name="Guo J."/>
            <person name="Hundley H."/>
            <person name="Amirebrahimi M."/>
            <person name="Ng V."/>
            <person name="Lorenzo-Gutierrez D."/>
            <person name="Binder U."/>
            <person name="Yang J."/>
            <person name="Song Y."/>
            <person name="Canovas D."/>
            <person name="Navarro E."/>
            <person name="Freitag M."/>
            <person name="Gabaldon T."/>
            <person name="Grigoriev I.V."/>
            <person name="Corrochano L.M."/>
            <person name="Nicolas F.E."/>
            <person name="Garre V."/>
        </authorList>
    </citation>
    <scope>NUCLEOTIDE SEQUENCE [LARGE SCALE GENOMIC DNA]</scope>
    <source>
        <strain evidence="2 3">L51</strain>
    </source>
</reference>
<organism evidence="2 3">
    <name type="scientific">Phycomyces blakesleeanus</name>
    <dbReference type="NCBI Taxonomy" id="4837"/>
    <lineage>
        <taxon>Eukaryota</taxon>
        <taxon>Fungi</taxon>
        <taxon>Fungi incertae sedis</taxon>
        <taxon>Mucoromycota</taxon>
        <taxon>Mucoromycotina</taxon>
        <taxon>Mucoromycetes</taxon>
        <taxon>Mucorales</taxon>
        <taxon>Phycomycetaceae</taxon>
        <taxon>Phycomyces</taxon>
    </lineage>
</organism>
<accession>A0ABR3B0R6</accession>
<evidence type="ECO:0000256" key="1">
    <source>
        <dbReference type="SAM" id="SignalP"/>
    </source>
</evidence>